<name>B0KJN9_PSEPG</name>
<organism evidence="1 2">
    <name type="scientific">Pseudomonas putida (strain GB-1)</name>
    <dbReference type="NCBI Taxonomy" id="76869"/>
    <lineage>
        <taxon>Bacteria</taxon>
        <taxon>Pseudomonadati</taxon>
        <taxon>Pseudomonadota</taxon>
        <taxon>Gammaproteobacteria</taxon>
        <taxon>Pseudomonadales</taxon>
        <taxon>Pseudomonadaceae</taxon>
        <taxon>Pseudomonas</taxon>
    </lineage>
</organism>
<dbReference type="Proteomes" id="UP000002157">
    <property type="component" value="Chromosome"/>
</dbReference>
<dbReference type="HOGENOM" id="CLU_111671_1_0_6"/>
<dbReference type="KEGG" id="ppg:PputGB1_3376"/>
<proteinExistence type="predicted"/>
<dbReference type="InterPro" id="IPR021607">
    <property type="entry name" value="DUF3224"/>
</dbReference>
<evidence type="ECO:0000313" key="1">
    <source>
        <dbReference type="EMBL" id="ABY99267.1"/>
    </source>
</evidence>
<evidence type="ECO:0008006" key="3">
    <source>
        <dbReference type="Google" id="ProtNLM"/>
    </source>
</evidence>
<dbReference type="eggNOG" id="ENOG5031U6H">
    <property type="taxonomic scope" value="Bacteria"/>
</dbReference>
<dbReference type="AlphaFoldDB" id="B0KJN9"/>
<gene>
    <name evidence="1" type="ordered locus">PputGB1_3376</name>
</gene>
<dbReference type="EMBL" id="CP000926">
    <property type="protein sequence ID" value="ABY99267.1"/>
    <property type="molecule type" value="Genomic_DNA"/>
</dbReference>
<dbReference type="SUPFAM" id="SSF159238">
    <property type="entry name" value="SO1590-like"/>
    <property type="match status" value="1"/>
</dbReference>
<dbReference type="Gene3D" id="2.40.350.10">
    <property type="entry name" value="SO1590-like"/>
    <property type="match status" value="1"/>
</dbReference>
<protein>
    <recommendedName>
        <fullName evidence="3">DUF3224 domain-containing protein</fullName>
    </recommendedName>
</protein>
<dbReference type="Pfam" id="PF11528">
    <property type="entry name" value="DUF3224"/>
    <property type="match status" value="1"/>
</dbReference>
<dbReference type="InterPro" id="IPR023159">
    <property type="entry name" value="SO1590-like_sf"/>
</dbReference>
<sequence length="151" mass="16237">MEYYKAPARSRVKKEFAMQQTAVGPFDITLNPQPLSRATEKSGLGRLSLDKQFKGDLDATSQGEMLSFRSSVPGSAGYVAMETVQGTLHGRSGSFVLQHSSTMSRGAPVQSITVVPDSGTDALSGLTGSMVITITDGHHSYKFEYMLPDQS</sequence>
<accession>B0KJN9</accession>
<evidence type="ECO:0000313" key="2">
    <source>
        <dbReference type="Proteomes" id="UP000002157"/>
    </source>
</evidence>
<reference evidence="1 2" key="1">
    <citation type="submission" date="2008-01" db="EMBL/GenBank/DDBJ databases">
        <title>Complete sequence of Pseudomonas putida GB-1.</title>
        <authorList>
            <consortium name="US DOE Joint Genome Institute"/>
            <person name="Copeland A."/>
            <person name="Lucas S."/>
            <person name="Lapidus A."/>
            <person name="Barry K."/>
            <person name="Glavina del Rio T."/>
            <person name="Dalin E."/>
            <person name="Tice H."/>
            <person name="Pitluck S."/>
            <person name="Bruce D."/>
            <person name="Goodwin L."/>
            <person name="Chertkov O."/>
            <person name="Brettin T."/>
            <person name="Detter J.C."/>
            <person name="Han C."/>
            <person name="Kuske C.R."/>
            <person name="Schmutz J."/>
            <person name="Larimer F."/>
            <person name="Land M."/>
            <person name="Hauser L."/>
            <person name="Kyrpides N."/>
            <person name="Kim E."/>
            <person name="McCarthy J.K."/>
            <person name="Richardson P."/>
        </authorList>
    </citation>
    <scope>NUCLEOTIDE SEQUENCE [LARGE SCALE GENOMIC DNA]</scope>
    <source>
        <strain evidence="1 2">GB-1</strain>
    </source>
</reference>